<dbReference type="GO" id="GO:0005524">
    <property type="term" value="F:ATP binding"/>
    <property type="evidence" value="ECO:0007669"/>
    <property type="project" value="UniProtKB-KW"/>
</dbReference>
<dbReference type="SUPFAM" id="SSF47323">
    <property type="entry name" value="Anticodon-binding domain of a subclass of class I aminoacyl-tRNA synthetases"/>
    <property type="match status" value="1"/>
</dbReference>
<evidence type="ECO:0000256" key="3">
    <source>
        <dbReference type="ARBA" id="ARBA00022840"/>
    </source>
</evidence>
<sequence>MASLMLVAIIAQKGSDAWWYMRVEDLLPDKYRGKASEYEKGTDTMDVWFDSGKAPYSSVVTHGFVLDEKGSKMSKSLGNVVDPRNVIEGGQNQKEAPGYGADILRLWVSSVDYTGDVMIGPQILRQMSDIYRKLRGTLRYLLGNLHDWKVENAVSYHELPMIDQHALFQLENVVKNIREGYESYQFFKIFQMHLL</sequence>
<protein>
    <submittedName>
        <fullName evidence="7">Aminoacyl-tRNA synthetase, class Ia</fullName>
    </submittedName>
</protein>
<keyword evidence="5" id="KW-0030">Aminoacyl-tRNA synthetase</keyword>
<dbReference type="GO" id="GO:0032543">
    <property type="term" value="P:mitochondrial translation"/>
    <property type="evidence" value="ECO:0007669"/>
    <property type="project" value="TreeGrafter"/>
</dbReference>
<dbReference type="Gene3D" id="1.10.730.20">
    <property type="match status" value="1"/>
</dbReference>
<dbReference type="InterPro" id="IPR002300">
    <property type="entry name" value="aa-tRNA-synth_Ia"/>
</dbReference>
<comment type="caution">
    <text evidence="7">The sequence shown here is derived from an EMBL/GenBank/DDBJ whole genome shotgun (WGS) entry which is preliminary data.</text>
</comment>
<evidence type="ECO:0000313" key="8">
    <source>
        <dbReference type="Proteomes" id="UP000187203"/>
    </source>
</evidence>
<dbReference type="STRING" id="93759.A0A1R3KS96"/>
<dbReference type="Gene3D" id="1.10.10.830">
    <property type="entry name" value="Ile-tRNA synthetase CP2 domain-like"/>
    <property type="match status" value="1"/>
</dbReference>
<dbReference type="GO" id="GO:0006428">
    <property type="term" value="P:isoleucyl-tRNA aminoacylation"/>
    <property type="evidence" value="ECO:0007669"/>
    <property type="project" value="TreeGrafter"/>
</dbReference>
<dbReference type="Pfam" id="PF00133">
    <property type="entry name" value="tRNA-synt_1"/>
    <property type="match status" value="1"/>
</dbReference>
<proteinExistence type="predicted"/>
<accession>A0A1R3KS96</accession>
<dbReference type="InterPro" id="IPR050081">
    <property type="entry name" value="Ile-tRNA_ligase"/>
</dbReference>
<keyword evidence="8" id="KW-1185">Reference proteome</keyword>
<dbReference type="PANTHER" id="PTHR42765">
    <property type="entry name" value="SOLEUCYL-TRNA SYNTHETASE"/>
    <property type="match status" value="1"/>
</dbReference>
<dbReference type="InterPro" id="IPR014729">
    <property type="entry name" value="Rossmann-like_a/b/a_fold"/>
</dbReference>
<dbReference type="GO" id="GO:0004822">
    <property type="term" value="F:isoleucine-tRNA ligase activity"/>
    <property type="evidence" value="ECO:0007669"/>
    <property type="project" value="TreeGrafter"/>
</dbReference>
<dbReference type="AlphaFoldDB" id="A0A1R3KS96"/>
<evidence type="ECO:0000256" key="2">
    <source>
        <dbReference type="ARBA" id="ARBA00022741"/>
    </source>
</evidence>
<gene>
    <name evidence="7" type="ORF">COLO4_04958</name>
</gene>
<dbReference type="Gene3D" id="3.40.50.620">
    <property type="entry name" value="HUPs"/>
    <property type="match status" value="1"/>
</dbReference>
<evidence type="ECO:0000256" key="1">
    <source>
        <dbReference type="ARBA" id="ARBA00022598"/>
    </source>
</evidence>
<dbReference type="SUPFAM" id="SSF52374">
    <property type="entry name" value="Nucleotidylyl transferase"/>
    <property type="match status" value="1"/>
</dbReference>
<keyword evidence="4" id="KW-0648">Protein biosynthesis</keyword>
<keyword evidence="1" id="KW-0436">Ligase</keyword>
<keyword evidence="3" id="KW-0067">ATP-binding</keyword>
<keyword evidence="2" id="KW-0547">Nucleotide-binding</keyword>
<evidence type="ECO:0000256" key="5">
    <source>
        <dbReference type="ARBA" id="ARBA00023146"/>
    </source>
</evidence>
<evidence type="ECO:0000313" key="7">
    <source>
        <dbReference type="EMBL" id="OMP09965.1"/>
    </source>
</evidence>
<reference evidence="8" key="1">
    <citation type="submission" date="2013-09" db="EMBL/GenBank/DDBJ databases">
        <title>Corchorus olitorius genome sequencing.</title>
        <authorList>
            <person name="Alam M."/>
            <person name="Haque M.S."/>
            <person name="Islam M.S."/>
            <person name="Emdad E.M."/>
            <person name="Islam M.M."/>
            <person name="Ahmed B."/>
            <person name="Halim A."/>
            <person name="Hossen Q.M.M."/>
            <person name="Hossain M.Z."/>
            <person name="Ahmed R."/>
            <person name="Khan M.M."/>
            <person name="Islam R."/>
            <person name="Rashid M.M."/>
            <person name="Khan S.A."/>
            <person name="Rahman M.S."/>
            <person name="Alam M."/>
            <person name="Yahiya A.S."/>
            <person name="Khan M.S."/>
            <person name="Azam M.S."/>
            <person name="Haque T."/>
            <person name="Lashkar M.Z.H."/>
            <person name="Akhand A.I."/>
            <person name="Morshed G."/>
            <person name="Roy S."/>
            <person name="Uddin K.S."/>
            <person name="Rabeya T."/>
            <person name="Hossain A.S."/>
            <person name="Chowdhury A."/>
            <person name="Snigdha A.R."/>
            <person name="Mortoza M.S."/>
            <person name="Matin S.A."/>
            <person name="Hoque S.M.E."/>
            <person name="Islam M.K."/>
            <person name="Roy D.K."/>
            <person name="Haider R."/>
            <person name="Moosa M.M."/>
            <person name="Elias S.M."/>
            <person name="Hasan A.M."/>
            <person name="Jahan S."/>
            <person name="Shafiuddin M."/>
            <person name="Mahmood N."/>
            <person name="Shommy N.S."/>
        </authorList>
    </citation>
    <scope>NUCLEOTIDE SEQUENCE [LARGE SCALE GENOMIC DNA]</scope>
    <source>
        <strain evidence="8">cv. O-4</strain>
    </source>
</reference>
<name>A0A1R3KS96_9ROSI</name>
<evidence type="ECO:0000256" key="4">
    <source>
        <dbReference type="ARBA" id="ARBA00022917"/>
    </source>
</evidence>
<dbReference type="GO" id="GO:0005739">
    <property type="term" value="C:mitochondrion"/>
    <property type="evidence" value="ECO:0007669"/>
    <property type="project" value="TreeGrafter"/>
</dbReference>
<dbReference type="Proteomes" id="UP000187203">
    <property type="component" value="Unassembled WGS sequence"/>
</dbReference>
<dbReference type="OrthoDB" id="1715729at2759"/>
<organism evidence="7 8">
    <name type="scientific">Corchorus olitorius</name>
    <dbReference type="NCBI Taxonomy" id="93759"/>
    <lineage>
        <taxon>Eukaryota</taxon>
        <taxon>Viridiplantae</taxon>
        <taxon>Streptophyta</taxon>
        <taxon>Embryophyta</taxon>
        <taxon>Tracheophyta</taxon>
        <taxon>Spermatophyta</taxon>
        <taxon>Magnoliopsida</taxon>
        <taxon>eudicotyledons</taxon>
        <taxon>Gunneridae</taxon>
        <taxon>Pentapetalae</taxon>
        <taxon>rosids</taxon>
        <taxon>malvids</taxon>
        <taxon>Malvales</taxon>
        <taxon>Malvaceae</taxon>
        <taxon>Grewioideae</taxon>
        <taxon>Apeibeae</taxon>
        <taxon>Corchorus</taxon>
    </lineage>
</organism>
<dbReference type="PANTHER" id="PTHR42765:SF1">
    <property type="entry name" value="ISOLEUCINE--TRNA LIGASE, MITOCHONDRIAL"/>
    <property type="match status" value="1"/>
</dbReference>
<feature type="domain" description="Aminoacyl-tRNA synthetase class Ia" evidence="6">
    <location>
        <begin position="52"/>
        <end position="118"/>
    </location>
</feature>
<evidence type="ECO:0000259" key="6">
    <source>
        <dbReference type="Pfam" id="PF00133"/>
    </source>
</evidence>
<dbReference type="EMBL" id="AWUE01012095">
    <property type="protein sequence ID" value="OMP09965.1"/>
    <property type="molecule type" value="Genomic_DNA"/>
</dbReference>
<dbReference type="InterPro" id="IPR009080">
    <property type="entry name" value="tRNAsynth_Ia_anticodon-bd"/>
</dbReference>